<feature type="compositionally biased region" description="Basic and acidic residues" evidence="1">
    <location>
        <begin position="69"/>
        <end position="80"/>
    </location>
</feature>
<feature type="compositionally biased region" description="Low complexity" evidence="1">
    <location>
        <begin position="53"/>
        <end position="63"/>
    </location>
</feature>
<accession>C3XS69</accession>
<sequence>MKDGHDSDSFLLTPSTPEKDGDTRRRCNSLGSTSSIITFLRRTREKTTKRPRTPSSPSESTPSLPAKRRTGDTEGPEHGHSTYPEDDTQGTVDDNDHPSRDADVDAIT</sequence>
<dbReference type="InParanoid" id="C3XS69"/>
<gene>
    <name evidence="2" type="ORF">BRAFLDRAFT_89957</name>
</gene>
<protein>
    <submittedName>
        <fullName evidence="2">Uncharacterized protein</fullName>
    </submittedName>
</protein>
<feature type="region of interest" description="Disordered" evidence="1">
    <location>
        <begin position="1"/>
        <end position="108"/>
    </location>
</feature>
<dbReference type="AlphaFoldDB" id="C3XS69"/>
<feature type="compositionally biased region" description="Basic residues" evidence="1">
    <location>
        <begin position="41"/>
        <end position="52"/>
    </location>
</feature>
<evidence type="ECO:0000256" key="1">
    <source>
        <dbReference type="SAM" id="MobiDB-lite"/>
    </source>
</evidence>
<proteinExistence type="predicted"/>
<feature type="compositionally biased region" description="Basic and acidic residues" evidence="1">
    <location>
        <begin position="94"/>
        <end position="108"/>
    </location>
</feature>
<organism>
    <name type="scientific">Branchiostoma floridae</name>
    <name type="common">Florida lancelet</name>
    <name type="synonym">Amphioxus</name>
    <dbReference type="NCBI Taxonomy" id="7739"/>
    <lineage>
        <taxon>Eukaryota</taxon>
        <taxon>Metazoa</taxon>
        <taxon>Chordata</taxon>
        <taxon>Cephalochordata</taxon>
        <taxon>Leptocardii</taxon>
        <taxon>Amphioxiformes</taxon>
        <taxon>Branchiostomatidae</taxon>
        <taxon>Branchiostoma</taxon>
    </lineage>
</organism>
<name>C3XS69_BRAFL</name>
<reference evidence="2" key="1">
    <citation type="journal article" date="2008" name="Nature">
        <title>The amphioxus genome and the evolution of the chordate karyotype.</title>
        <authorList>
            <consortium name="US DOE Joint Genome Institute (JGI-PGF)"/>
            <person name="Putnam N.H."/>
            <person name="Butts T."/>
            <person name="Ferrier D.E.K."/>
            <person name="Furlong R.F."/>
            <person name="Hellsten U."/>
            <person name="Kawashima T."/>
            <person name="Robinson-Rechavi M."/>
            <person name="Shoguchi E."/>
            <person name="Terry A."/>
            <person name="Yu J.-K."/>
            <person name="Benito-Gutierrez E.L."/>
            <person name="Dubchak I."/>
            <person name="Garcia-Fernandez J."/>
            <person name="Gibson-Brown J.J."/>
            <person name="Grigoriev I.V."/>
            <person name="Horton A.C."/>
            <person name="de Jong P.J."/>
            <person name="Jurka J."/>
            <person name="Kapitonov V.V."/>
            <person name="Kohara Y."/>
            <person name="Kuroki Y."/>
            <person name="Lindquist E."/>
            <person name="Lucas S."/>
            <person name="Osoegawa K."/>
            <person name="Pennacchio L.A."/>
            <person name="Salamov A.A."/>
            <person name="Satou Y."/>
            <person name="Sauka-Spengler T."/>
            <person name="Schmutz J."/>
            <person name="Shin-I T."/>
            <person name="Toyoda A."/>
            <person name="Bronner-Fraser M."/>
            <person name="Fujiyama A."/>
            <person name="Holland L.Z."/>
            <person name="Holland P.W.H."/>
            <person name="Satoh N."/>
            <person name="Rokhsar D.S."/>
        </authorList>
    </citation>
    <scope>NUCLEOTIDE SEQUENCE [LARGE SCALE GENOMIC DNA]</scope>
    <source>
        <strain evidence="2">S238N-H82</strain>
        <tissue evidence="2">Testes</tissue>
    </source>
</reference>
<dbReference type="EMBL" id="GG666457">
    <property type="protein sequence ID" value="EEN69084.1"/>
    <property type="molecule type" value="Genomic_DNA"/>
</dbReference>
<evidence type="ECO:0000313" key="2">
    <source>
        <dbReference type="EMBL" id="EEN69084.1"/>
    </source>
</evidence>